<feature type="region of interest" description="Disordered" evidence="1">
    <location>
        <begin position="1"/>
        <end position="27"/>
    </location>
</feature>
<dbReference type="AlphaFoldDB" id="A0AAV2GT21"/>
<evidence type="ECO:0000256" key="1">
    <source>
        <dbReference type="SAM" id="MobiDB-lite"/>
    </source>
</evidence>
<protein>
    <submittedName>
        <fullName evidence="2">Uncharacterized protein</fullName>
    </submittedName>
</protein>
<evidence type="ECO:0000313" key="3">
    <source>
        <dbReference type="Proteomes" id="UP001497516"/>
    </source>
</evidence>
<reference evidence="2 3" key="1">
    <citation type="submission" date="2024-04" db="EMBL/GenBank/DDBJ databases">
        <authorList>
            <person name="Fracassetti M."/>
        </authorList>
    </citation>
    <scope>NUCLEOTIDE SEQUENCE [LARGE SCALE GENOMIC DNA]</scope>
</reference>
<gene>
    <name evidence="2" type="ORF">LTRI10_LOCUS53123</name>
</gene>
<organism evidence="2 3">
    <name type="scientific">Linum trigynum</name>
    <dbReference type="NCBI Taxonomy" id="586398"/>
    <lineage>
        <taxon>Eukaryota</taxon>
        <taxon>Viridiplantae</taxon>
        <taxon>Streptophyta</taxon>
        <taxon>Embryophyta</taxon>
        <taxon>Tracheophyta</taxon>
        <taxon>Spermatophyta</taxon>
        <taxon>Magnoliopsida</taxon>
        <taxon>eudicotyledons</taxon>
        <taxon>Gunneridae</taxon>
        <taxon>Pentapetalae</taxon>
        <taxon>rosids</taxon>
        <taxon>fabids</taxon>
        <taxon>Malpighiales</taxon>
        <taxon>Linaceae</taxon>
        <taxon>Linum</taxon>
    </lineage>
</organism>
<name>A0AAV2GT21_9ROSI</name>
<feature type="compositionally biased region" description="Low complexity" evidence="1">
    <location>
        <begin position="10"/>
        <end position="27"/>
    </location>
</feature>
<sequence>MDSLAPSSPPSSSSTITSPSFSPDPISFFSSSNEPNVVASAYGAGQERLVEKKLSISPPTSRPLNQHLFPAQSAPNITCTIDGPNTNFQLGY</sequence>
<keyword evidence="3" id="KW-1185">Reference proteome</keyword>
<accession>A0AAV2GT21</accession>
<dbReference type="EMBL" id="OZ034822">
    <property type="protein sequence ID" value="CAL1413928.1"/>
    <property type="molecule type" value="Genomic_DNA"/>
</dbReference>
<dbReference type="Proteomes" id="UP001497516">
    <property type="component" value="Chromosome 9"/>
</dbReference>
<evidence type="ECO:0000313" key="2">
    <source>
        <dbReference type="EMBL" id="CAL1413928.1"/>
    </source>
</evidence>
<proteinExistence type="predicted"/>